<accession>A0A2A2H158</accession>
<feature type="transmembrane region" description="Helical" evidence="1">
    <location>
        <begin position="90"/>
        <end position="111"/>
    </location>
</feature>
<feature type="transmembrane region" description="Helical" evidence="1">
    <location>
        <begin position="61"/>
        <end position="83"/>
    </location>
</feature>
<dbReference type="RefSeq" id="WP_069583926.1">
    <property type="nucleotide sequence ID" value="NZ_LMVM01000040.1"/>
</dbReference>
<feature type="transmembrane region" description="Helical" evidence="1">
    <location>
        <begin position="16"/>
        <end position="41"/>
    </location>
</feature>
<evidence type="ECO:0000256" key="1">
    <source>
        <dbReference type="SAM" id="Phobius"/>
    </source>
</evidence>
<keyword evidence="1" id="KW-1133">Transmembrane helix</keyword>
<keyword evidence="3" id="KW-1185">Reference proteome</keyword>
<protein>
    <recommendedName>
        <fullName evidence="4">DUF998 domain-containing protein</fullName>
    </recommendedName>
</protein>
<dbReference type="Pfam" id="PF06197">
    <property type="entry name" value="DUF998"/>
    <property type="match status" value="1"/>
</dbReference>
<dbReference type="InterPro" id="IPR009339">
    <property type="entry name" value="DUF998"/>
</dbReference>
<dbReference type="OrthoDB" id="70861at2157"/>
<feature type="transmembrane region" description="Helical" evidence="1">
    <location>
        <begin position="181"/>
        <end position="199"/>
    </location>
</feature>
<evidence type="ECO:0000313" key="2">
    <source>
        <dbReference type="EMBL" id="PAV03023.1"/>
    </source>
</evidence>
<comment type="caution">
    <text evidence="2">The sequence shown here is derived from an EMBL/GenBank/DDBJ whole genome shotgun (WGS) entry which is preliminary data.</text>
</comment>
<organism evidence="2 3">
    <name type="scientific">Methanobacterium bryantii</name>
    <dbReference type="NCBI Taxonomy" id="2161"/>
    <lineage>
        <taxon>Archaea</taxon>
        <taxon>Methanobacteriati</taxon>
        <taxon>Methanobacteriota</taxon>
        <taxon>Methanomada group</taxon>
        <taxon>Methanobacteria</taxon>
        <taxon>Methanobacteriales</taxon>
        <taxon>Methanobacteriaceae</taxon>
        <taxon>Methanobacterium</taxon>
    </lineage>
</organism>
<sequence>MISKTEAKSIRYQKTAGLLMVISGIQFMLLVSVAETLYPGYNTAKYDLSSLADLPIHEPSATIFNVTVFIAGLLVFIAAYFIYKRYQSRIFPAFLGILGIGAMGVGIFPGYSGNAHVIFAMTSFIFGSLAMLTSFTILRDSLLKYVLIILGAVAFIDILLVIILQDSSPFMVFGTGGAERLIVYPVILGVIALGGYLTGSIHQES</sequence>
<feature type="transmembrane region" description="Helical" evidence="1">
    <location>
        <begin position="117"/>
        <end position="138"/>
    </location>
</feature>
<proteinExistence type="predicted"/>
<evidence type="ECO:0008006" key="4">
    <source>
        <dbReference type="Google" id="ProtNLM"/>
    </source>
</evidence>
<dbReference type="Proteomes" id="UP000217784">
    <property type="component" value="Unassembled WGS sequence"/>
</dbReference>
<keyword evidence="1" id="KW-0472">Membrane</keyword>
<keyword evidence="1" id="KW-0812">Transmembrane</keyword>
<dbReference type="EMBL" id="LMVM01000040">
    <property type="protein sequence ID" value="PAV03023.1"/>
    <property type="molecule type" value="Genomic_DNA"/>
</dbReference>
<evidence type="ECO:0000313" key="3">
    <source>
        <dbReference type="Proteomes" id="UP000217784"/>
    </source>
</evidence>
<gene>
    <name evidence="2" type="ORF">ASJ80_07045</name>
</gene>
<dbReference type="AlphaFoldDB" id="A0A2A2H158"/>
<name>A0A2A2H158_METBR</name>
<feature type="transmembrane region" description="Helical" evidence="1">
    <location>
        <begin position="145"/>
        <end position="165"/>
    </location>
</feature>
<reference evidence="2 3" key="1">
    <citation type="journal article" date="2017" name="BMC Genomics">
        <title>Genomic analysis of methanogenic archaea reveals a shift towards energy conservation.</title>
        <authorList>
            <person name="Gilmore S.P."/>
            <person name="Henske J.K."/>
            <person name="Sexton J.A."/>
            <person name="Solomon K.V."/>
            <person name="Seppala S."/>
            <person name="Yoo J.I."/>
            <person name="Huyett L.M."/>
            <person name="Pressman A."/>
            <person name="Cogan J.Z."/>
            <person name="Kivenson V."/>
            <person name="Peng X."/>
            <person name="Tan Y."/>
            <person name="Valentine D.L."/>
            <person name="O'Malley M.A."/>
        </authorList>
    </citation>
    <scope>NUCLEOTIDE SEQUENCE [LARGE SCALE GENOMIC DNA]</scope>
    <source>
        <strain evidence="2 3">M.o.H.</strain>
    </source>
</reference>